<evidence type="ECO:0008006" key="4">
    <source>
        <dbReference type="Google" id="ProtNLM"/>
    </source>
</evidence>
<dbReference type="CDD" id="cd06558">
    <property type="entry name" value="crotonase-like"/>
    <property type="match status" value="1"/>
</dbReference>
<dbReference type="InterPro" id="IPR018376">
    <property type="entry name" value="Enoyl-CoA_hyd/isom_CS"/>
</dbReference>
<dbReference type="InterPro" id="IPR001753">
    <property type="entry name" value="Enoyl-CoA_hydra/iso"/>
</dbReference>
<dbReference type="PANTHER" id="PTHR11941">
    <property type="entry name" value="ENOYL-COA HYDRATASE-RELATED"/>
    <property type="match status" value="1"/>
</dbReference>
<organism evidence="3">
    <name type="scientific">Alexandrium monilatum</name>
    <dbReference type="NCBI Taxonomy" id="311494"/>
    <lineage>
        <taxon>Eukaryota</taxon>
        <taxon>Sar</taxon>
        <taxon>Alveolata</taxon>
        <taxon>Dinophyceae</taxon>
        <taxon>Gonyaulacales</taxon>
        <taxon>Pyrocystaceae</taxon>
        <taxon>Alexandrium</taxon>
    </lineage>
</organism>
<dbReference type="PROSITE" id="PS00166">
    <property type="entry name" value="ENOYL_COA_HYDRATASE"/>
    <property type="match status" value="1"/>
</dbReference>
<dbReference type="PANTHER" id="PTHR11941:SF133">
    <property type="entry name" value="1,2-EPOXYPHENYLACETYL-COA ISOMERASE"/>
    <property type="match status" value="1"/>
</dbReference>
<dbReference type="GO" id="GO:0006635">
    <property type="term" value="P:fatty acid beta-oxidation"/>
    <property type="evidence" value="ECO:0007669"/>
    <property type="project" value="TreeGrafter"/>
</dbReference>
<dbReference type="Gene3D" id="3.90.226.10">
    <property type="entry name" value="2-enoyl-CoA Hydratase, Chain A, domain 1"/>
    <property type="match status" value="1"/>
</dbReference>
<evidence type="ECO:0000313" key="3">
    <source>
        <dbReference type="EMBL" id="CAE4569416.1"/>
    </source>
</evidence>
<dbReference type="EMBL" id="HBNR01013978">
    <property type="protein sequence ID" value="CAE4569416.1"/>
    <property type="molecule type" value="Transcribed_RNA"/>
</dbReference>
<dbReference type="GO" id="GO:0003824">
    <property type="term" value="F:catalytic activity"/>
    <property type="evidence" value="ECO:0007669"/>
    <property type="project" value="InterPro"/>
</dbReference>
<comment type="similarity">
    <text evidence="1 2">Belongs to the enoyl-CoA hydratase/isomerase family.</text>
</comment>
<name>A0A7S4V0H0_9DINO</name>
<accession>A0A7S4V0H0</accession>
<sequence>MATKPPPVLYECRDGVALITLNRPERMNGWNGELGEAWLDAYDQAVADAECRVIVVVGSGRAWCAGADMGMLQGLSSAGGIKREGSSSREADPVVTGKVVDSKGRWINHAQTLPKPVIACINGAVGGGGFSQAMSCDVRFAASDVNFSSAFARRGLIAEWGISWTLPNAIGTGAAMDVLLSARKFTSEEALQMGIVQRIYPKEKLLEETLAYARDVARNVPPASLAVIKQQVLRHPRMPVHEALTETNRLMVQSTKLPNFREGVQSYVGKRAPNFPAFDPSDKLVTLMGEMQRSKL</sequence>
<dbReference type="SUPFAM" id="SSF52096">
    <property type="entry name" value="ClpP/crotonase"/>
    <property type="match status" value="1"/>
</dbReference>
<reference evidence="3" key="1">
    <citation type="submission" date="2021-01" db="EMBL/GenBank/DDBJ databases">
        <authorList>
            <person name="Corre E."/>
            <person name="Pelletier E."/>
            <person name="Niang G."/>
            <person name="Scheremetjew M."/>
            <person name="Finn R."/>
            <person name="Kale V."/>
            <person name="Holt S."/>
            <person name="Cochrane G."/>
            <person name="Meng A."/>
            <person name="Brown T."/>
            <person name="Cohen L."/>
        </authorList>
    </citation>
    <scope>NUCLEOTIDE SEQUENCE</scope>
    <source>
        <strain evidence="3">CCMP3105</strain>
    </source>
</reference>
<dbReference type="Pfam" id="PF00378">
    <property type="entry name" value="ECH_1"/>
    <property type="match status" value="1"/>
</dbReference>
<dbReference type="InterPro" id="IPR029045">
    <property type="entry name" value="ClpP/crotonase-like_dom_sf"/>
</dbReference>
<gene>
    <name evidence="3" type="ORF">AMON00008_LOCUS9035</name>
</gene>
<protein>
    <recommendedName>
        <fullName evidence="4">Enoyl-CoA hydratase</fullName>
    </recommendedName>
</protein>
<dbReference type="AlphaFoldDB" id="A0A7S4V0H0"/>
<proteinExistence type="inferred from homology"/>
<evidence type="ECO:0000256" key="1">
    <source>
        <dbReference type="ARBA" id="ARBA00005254"/>
    </source>
</evidence>
<evidence type="ECO:0000256" key="2">
    <source>
        <dbReference type="RuleBase" id="RU003707"/>
    </source>
</evidence>